<keyword evidence="1 2" id="KW-0732">Signal</keyword>
<evidence type="ECO:0000256" key="1">
    <source>
        <dbReference type="ARBA" id="ARBA00022729"/>
    </source>
</evidence>
<dbReference type="PANTHER" id="PTHR35038">
    <property type="entry name" value="DISSIMILATORY SULFITE REDUCTASE SIRA"/>
    <property type="match status" value="1"/>
</dbReference>
<dbReference type="Gene3D" id="3.90.10.10">
    <property type="entry name" value="Cytochrome C3"/>
    <property type="match status" value="1"/>
</dbReference>
<dbReference type="InterPro" id="IPR036280">
    <property type="entry name" value="Multihaem_cyt_sf"/>
</dbReference>
<dbReference type="RefSeq" id="WP_090365349.1">
    <property type="nucleotide sequence ID" value="NZ_FNEM01000008.1"/>
</dbReference>
<dbReference type="GO" id="GO:0016491">
    <property type="term" value="F:oxidoreductase activity"/>
    <property type="evidence" value="ECO:0007669"/>
    <property type="project" value="TreeGrafter"/>
</dbReference>
<gene>
    <name evidence="3" type="ORF">SAMN04488540_108114</name>
</gene>
<organism evidence="3 4">
    <name type="scientific">Ferrimonas sediminum</name>
    <dbReference type="NCBI Taxonomy" id="718193"/>
    <lineage>
        <taxon>Bacteria</taxon>
        <taxon>Pseudomonadati</taxon>
        <taxon>Pseudomonadota</taxon>
        <taxon>Gammaproteobacteria</taxon>
        <taxon>Alteromonadales</taxon>
        <taxon>Ferrimonadaceae</taxon>
        <taxon>Ferrimonas</taxon>
    </lineage>
</organism>
<feature type="chain" id="PRO_5011495437" description="Doubled CXXCH domain-containing protein" evidence="2">
    <location>
        <begin position="32"/>
        <end position="519"/>
    </location>
</feature>
<dbReference type="PROSITE" id="PS51257">
    <property type="entry name" value="PROKAR_LIPOPROTEIN"/>
    <property type="match status" value="1"/>
</dbReference>
<sequence>MMNQYCKQRGALTLCASALIALLTGCGSDNDSTPTPPDQNLPPVAGEVSAIVVIGEDTSIDVLAEASDPEGDTLTLSEAKVVVGAGEARVEDDLLWFVSSDYGAAQIEYVISDGNGGETRAVADVDVKASMQEYAGTQTCLGCHKDKASFLETGHNWKFTKIENGQAPDLPFTSLDGAFELYEGVENSAGTPESWSDISYLLGGFQRQAILVDKNGYMINGTKAMFDVLPKGETLDETRVVPFAPGAGGDGMPYNCGHCHNTGWRDYTSEPGDDRNHNRQDGLIGMEGTFAQAGVQCEACHGAGGDHAKSPSKDNITRVAKGRLRADLTAMNQAYGDAIACGECHTKAGERWYKDGYMTSYDEKFGGDTIGGFVKDYFEEGRNAGDALLGYDPDTGVATGAKRMFQCTHCHNPHLSTNFQDKPGHSEALTTECKDCHPSVEFTDGVGAMHGVMAECTDCHMPKNSHLFKIDLSHASEDPYQYGKDGQYRQPWLRPVQSCGGCHAEDYDDRATRIGKVHQ</sequence>
<feature type="signal peptide" evidence="2">
    <location>
        <begin position="1"/>
        <end position="31"/>
    </location>
</feature>
<dbReference type="InterPro" id="IPR051829">
    <property type="entry name" value="Multiheme_Cytochr_ET"/>
</dbReference>
<protein>
    <recommendedName>
        <fullName evidence="5">Doubled CXXCH domain-containing protein</fullName>
    </recommendedName>
</protein>
<dbReference type="SUPFAM" id="SSF48695">
    <property type="entry name" value="Multiheme cytochromes"/>
    <property type="match status" value="1"/>
</dbReference>
<reference evidence="4" key="1">
    <citation type="submission" date="2016-10" db="EMBL/GenBank/DDBJ databases">
        <authorList>
            <person name="Varghese N."/>
            <person name="Submissions S."/>
        </authorList>
    </citation>
    <scope>NUCLEOTIDE SEQUENCE [LARGE SCALE GENOMIC DNA]</scope>
    <source>
        <strain evidence="4">DSM 23317</strain>
    </source>
</reference>
<name>A0A1G8TWZ0_9GAMM</name>
<dbReference type="OrthoDB" id="9814800at2"/>
<evidence type="ECO:0008006" key="5">
    <source>
        <dbReference type="Google" id="ProtNLM"/>
    </source>
</evidence>
<proteinExistence type="predicted"/>
<dbReference type="Pfam" id="PF17963">
    <property type="entry name" value="Big_9"/>
    <property type="match status" value="1"/>
</dbReference>
<keyword evidence="4" id="KW-1185">Reference proteome</keyword>
<evidence type="ECO:0000313" key="4">
    <source>
        <dbReference type="Proteomes" id="UP000199527"/>
    </source>
</evidence>
<dbReference type="AlphaFoldDB" id="A0A1G8TWZ0"/>
<dbReference type="EMBL" id="FNEM01000008">
    <property type="protein sequence ID" value="SDJ46096.1"/>
    <property type="molecule type" value="Genomic_DNA"/>
</dbReference>
<evidence type="ECO:0000256" key="2">
    <source>
        <dbReference type="SAM" id="SignalP"/>
    </source>
</evidence>
<dbReference type="PANTHER" id="PTHR35038:SF5">
    <property type="entry name" value="CYTOCHROME C-TYPE PROTEIN NRFB"/>
    <property type="match status" value="1"/>
</dbReference>
<evidence type="ECO:0000313" key="3">
    <source>
        <dbReference type="EMBL" id="SDJ46096.1"/>
    </source>
</evidence>
<dbReference type="Gene3D" id="1.10.1130.10">
    <property type="entry name" value="Flavocytochrome C3, Chain A"/>
    <property type="match status" value="1"/>
</dbReference>
<accession>A0A1G8TWZ0</accession>
<dbReference type="Proteomes" id="UP000199527">
    <property type="component" value="Unassembled WGS sequence"/>
</dbReference>